<gene>
    <name evidence="2" type="ORF">PIIN_06645</name>
</gene>
<evidence type="ECO:0000313" key="3">
    <source>
        <dbReference type="Proteomes" id="UP000007148"/>
    </source>
</evidence>
<accession>G4TN21</accession>
<keyword evidence="1" id="KW-1133">Transmembrane helix</keyword>
<feature type="transmembrane region" description="Helical" evidence="1">
    <location>
        <begin position="114"/>
        <end position="135"/>
    </location>
</feature>
<dbReference type="AlphaFoldDB" id="G4TN21"/>
<keyword evidence="1" id="KW-0812">Transmembrane</keyword>
<reference evidence="2 3" key="1">
    <citation type="journal article" date="2011" name="PLoS Pathog.">
        <title>Endophytic Life Strategies Decoded by Genome and Transcriptome Analyses of the Mutualistic Root Symbiont Piriformospora indica.</title>
        <authorList>
            <person name="Zuccaro A."/>
            <person name="Lahrmann U."/>
            <person name="Guldener U."/>
            <person name="Langen G."/>
            <person name="Pfiffi S."/>
            <person name="Biedenkopf D."/>
            <person name="Wong P."/>
            <person name="Samans B."/>
            <person name="Grimm C."/>
            <person name="Basiewicz M."/>
            <person name="Murat C."/>
            <person name="Martin F."/>
            <person name="Kogel K.H."/>
        </authorList>
    </citation>
    <scope>NUCLEOTIDE SEQUENCE [LARGE SCALE GENOMIC DNA]</scope>
    <source>
        <strain evidence="2 3">DSM 11827</strain>
    </source>
</reference>
<organism evidence="2 3">
    <name type="scientific">Serendipita indica (strain DSM 11827)</name>
    <name type="common">Root endophyte fungus</name>
    <name type="synonym">Piriformospora indica</name>
    <dbReference type="NCBI Taxonomy" id="1109443"/>
    <lineage>
        <taxon>Eukaryota</taxon>
        <taxon>Fungi</taxon>
        <taxon>Dikarya</taxon>
        <taxon>Basidiomycota</taxon>
        <taxon>Agaricomycotina</taxon>
        <taxon>Agaricomycetes</taxon>
        <taxon>Sebacinales</taxon>
        <taxon>Serendipitaceae</taxon>
        <taxon>Serendipita</taxon>
    </lineage>
</organism>
<dbReference type="HOGENOM" id="CLU_816660_0_0_1"/>
<dbReference type="Proteomes" id="UP000007148">
    <property type="component" value="Unassembled WGS sequence"/>
</dbReference>
<evidence type="ECO:0000256" key="1">
    <source>
        <dbReference type="SAM" id="Phobius"/>
    </source>
</evidence>
<feature type="transmembrane region" description="Helical" evidence="1">
    <location>
        <begin position="235"/>
        <end position="254"/>
    </location>
</feature>
<protein>
    <submittedName>
        <fullName evidence="2">Uncharacterized protein</fullName>
    </submittedName>
</protein>
<dbReference type="EMBL" id="CAFZ01000179">
    <property type="protein sequence ID" value="CCA72708.1"/>
    <property type="molecule type" value="Genomic_DNA"/>
</dbReference>
<keyword evidence="1" id="KW-0472">Membrane</keyword>
<keyword evidence="3" id="KW-1185">Reference proteome</keyword>
<comment type="caution">
    <text evidence="2">The sequence shown here is derived from an EMBL/GenBank/DDBJ whole genome shotgun (WGS) entry which is preliminary data.</text>
</comment>
<name>G4TN21_SERID</name>
<sequence>MEHDATNSMELVAEFQSCQYVALAAITLWAYDVLLTAADEVEDKASLFHTWNSELDDRGRVLARGRAHWLTYLSCRIVWTISNGCMVIQTIISQTIFTMRLCVIYCTARHIRRLLFICLVVFNTAQLNIFIVAQYKMNTNILWDAVLNTCVAPEYNAWPMATIYFPPLILEFVIFVATIAHAFGIGSQLSVLGRTSTRRALRTLYIDGTLFFFGVIFLRIGSIIVFYVAPFGYQVLFTYLDYLLSSTLTSRFFLHFRRKVAEAHPMQPQTVMQAHDSGTSTNVDFRMQPINGIQNGPPSLTTDVSRHSHHVSDDVLSFWIETDQLSIASVRDKKQDVEAG</sequence>
<proteinExistence type="predicted"/>
<feature type="transmembrane region" description="Helical" evidence="1">
    <location>
        <begin position="163"/>
        <end position="183"/>
    </location>
</feature>
<evidence type="ECO:0000313" key="2">
    <source>
        <dbReference type="EMBL" id="CCA72708.1"/>
    </source>
</evidence>
<feature type="transmembrane region" description="Helical" evidence="1">
    <location>
        <begin position="204"/>
        <end position="229"/>
    </location>
</feature>
<dbReference type="InParanoid" id="G4TN21"/>